<dbReference type="Gene3D" id="3.30.2010.10">
    <property type="entry name" value="Metalloproteases ('zincins'), catalytic domain"/>
    <property type="match status" value="1"/>
</dbReference>
<comment type="similarity">
    <text evidence="6">Belongs to the peptidase M48 family.</text>
</comment>
<evidence type="ECO:0000256" key="6">
    <source>
        <dbReference type="RuleBase" id="RU003983"/>
    </source>
</evidence>
<dbReference type="GO" id="GO:0046872">
    <property type="term" value="F:metal ion binding"/>
    <property type="evidence" value="ECO:0007669"/>
    <property type="project" value="UniProtKB-KW"/>
</dbReference>
<proteinExistence type="inferred from homology"/>
<dbReference type="InterPro" id="IPR051156">
    <property type="entry name" value="Mito/Outer_Membr_Metalloprot"/>
</dbReference>
<evidence type="ECO:0000313" key="9">
    <source>
        <dbReference type="Proteomes" id="UP000269539"/>
    </source>
</evidence>
<comment type="caution">
    <text evidence="8">The sequence shown here is derived from an EMBL/GenBank/DDBJ whole genome shotgun (WGS) entry which is preliminary data.</text>
</comment>
<keyword evidence="2" id="KW-0479">Metal-binding</keyword>
<comment type="cofactor">
    <cofactor evidence="6">
        <name>Zn(2+)</name>
        <dbReference type="ChEBI" id="CHEBI:29105"/>
    </cofactor>
    <text evidence="6">Binds 1 zinc ion per subunit.</text>
</comment>
<dbReference type="PANTHER" id="PTHR22726">
    <property type="entry name" value="METALLOENDOPEPTIDASE OMA1"/>
    <property type="match status" value="1"/>
</dbReference>
<evidence type="ECO:0000256" key="2">
    <source>
        <dbReference type="ARBA" id="ARBA00022723"/>
    </source>
</evidence>
<sequence length="404" mass="45226">MYILITFPHPLLSYHLDFDVLASALLINDLAIIPSLSSNLEGLLWAGLTACIYIYVAVDSSLTWENVSISGRSRHAGSERRNAFYAAQLQQVAAIERAFQSHVATCSRCKPKFEENLLPEDDPLVMRVRGVLARLATAAGIEPETFSIRVNKQPDYLLATMSPTRVLTLTTGIPSLTKSADELAVVVARELAHTIAGHPREEYLTEKHDRLLLLPWLTLVIPGQTLARWSASISPIFHFPASVLTSPAQALVYWKLRRSRTQEREADYIGLMLMCETGYDPAAADAFWRGMHAREQEQVLALQARFGRENVSRVHEWECTHPHPSTRIAEIETLIPQVRAMVEHGKRLQQEGNLSATGAAAVQKENRSLASWLTFLRRREEGAREMVPLLQMGTMGFHVQCLEG</sequence>
<dbReference type="EMBL" id="QWIO01000645">
    <property type="protein sequence ID" value="RMY89426.1"/>
    <property type="molecule type" value="Genomic_DNA"/>
</dbReference>
<keyword evidence="5 6" id="KW-0482">Metalloprotease</keyword>
<dbReference type="GO" id="GO:0004222">
    <property type="term" value="F:metalloendopeptidase activity"/>
    <property type="evidence" value="ECO:0007669"/>
    <property type="project" value="InterPro"/>
</dbReference>
<evidence type="ECO:0000313" key="8">
    <source>
        <dbReference type="EMBL" id="RMY89426.1"/>
    </source>
</evidence>
<gene>
    <name evidence="8" type="ORF">D0864_06441</name>
</gene>
<dbReference type="GO" id="GO:0006515">
    <property type="term" value="P:protein quality control for misfolded or incompletely synthesized proteins"/>
    <property type="evidence" value="ECO:0007669"/>
    <property type="project" value="TreeGrafter"/>
</dbReference>
<reference evidence="8 9" key="1">
    <citation type="journal article" date="2018" name="BMC Genomics">
        <title>Genomic evidence for intraspecific hybridization in a clonal and extremely halotolerant yeast.</title>
        <authorList>
            <person name="Gostincar C."/>
            <person name="Stajich J.E."/>
            <person name="Zupancic J."/>
            <person name="Zalar P."/>
            <person name="Gunde-Cimerman N."/>
        </authorList>
    </citation>
    <scope>NUCLEOTIDE SEQUENCE [LARGE SCALE GENOMIC DNA]</scope>
    <source>
        <strain evidence="8 9">EXF-10513</strain>
    </source>
</reference>
<evidence type="ECO:0000256" key="3">
    <source>
        <dbReference type="ARBA" id="ARBA00022801"/>
    </source>
</evidence>
<evidence type="ECO:0000259" key="7">
    <source>
        <dbReference type="Pfam" id="PF01435"/>
    </source>
</evidence>
<protein>
    <recommendedName>
        <fullName evidence="7">Peptidase M48 domain-containing protein</fullName>
    </recommendedName>
</protein>
<feature type="domain" description="Peptidase M48" evidence="7">
    <location>
        <begin position="127"/>
        <end position="333"/>
    </location>
</feature>
<dbReference type="GO" id="GO:0034982">
    <property type="term" value="P:mitochondrial protein processing"/>
    <property type="evidence" value="ECO:0007669"/>
    <property type="project" value="TreeGrafter"/>
</dbReference>
<dbReference type="InterPro" id="IPR001915">
    <property type="entry name" value="Peptidase_M48"/>
</dbReference>
<name>A0A3M7FLB0_HORWE</name>
<dbReference type="GO" id="GO:0005743">
    <property type="term" value="C:mitochondrial inner membrane"/>
    <property type="evidence" value="ECO:0007669"/>
    <property type="project" value="TreeGrafter"/>
</dbReference>
<keyword evidence="1 6" id="KW-0645">Protease</keyword>
<evidence type="ECO:0000256" key="1">
    <source>
        <dbReference type="ARBA" id="ARBA00022670"/>
    </source>
</evidence>
<evidence type="ECO:0000256" key="5">
    <source>
        <dbReference type="ARBA" id="ARBA00023049"/>
    </source>
</evidence>
<dbReference type="AlphaFoldDB" id="A0A3M7FLB0"/>
<dbReference type="Pfam" id="PF01435">
    <property type="entry name" value="Peptidase_M48"/>
    <property type="match status" value="1"/>
</dbReference>
<dbReference type="VEuPathDB" id="FungiDB:BTJ68_13035"/>
<accession>A0A3M7FLB0</accession>
<keyword evidence="3 6" id="KW-0378">Hydrolase</keyword>
<evidence type="ECO:0000256" key="4">
    <source>
        <dbReference type="ARBA" id="ARBA00022833"/>
    </source>
</evidence>
<dbReference type="PANTHER" id="PTHR22726:SF1">
    <property type="entry name" value="METALLOENDOPEPTIDASE OMA1, MITOCHONDRIAL"/>
    <property type="match status" value="1"/>
</dbReference>
<dbReference type="Proteomes" id="UP000269539">
    <property type="component" value="Unassembled WGS sequence"/>
</dbReference>
<organism evidence="8 9">
    <name type="scientific">Hortaea werneckii</name>
    <name type="common">Black yeast</name>
    <name type="synonym">Cladosporium werneckii</name>
    <dbReference type="NCBI Taxonomy" id="91943"/>
    <lineage>
        <taxon>Eukaryota</taxon>
        <taxon>Fungi</taxon>
        <taxon>Dikarya</taxon>
        <taxon>Ascomycota</taxon>
        <taxon>Pezizomycotina</taxon>
        <taxon>Dothideomycetes</taxon>
        <taxon>Dothideomycetidae</taxon>
        <taxon>Mycosphaerellales</taxon>
        <taxon>Teratosphaeriaceae</taxon>
        <taxon>Hortaea</taxon>
    </lineage>
</organism>
<keyword evidence="4 6" id="KW-0862">Zinc</keyword>